<reference evidence="2" key="1">
    <citation type="submission" date="2021-12" db="EMBL/GenBank/DDBJ databases">
        <title>Alicyclobacillaceae gen. nov., sp. nov., isolated from chalcocite enrichment system.</title>
        <authorList>
            <person name="Jiang Z."/>
        </authorList>
    </citation>
    <scope>NUCLEOTIDE SEQUENCE</scope>
    <source>
        <strain evidence="2">MYW30-H2</strain>
    </source>
</reference>
<dbReference type="Pfam" id="PF11079">
    <property type="entry name" value="YqhG"/>
    <property type="match status" value="2"/>
</dbReference>
<protein>
    <submittedName>
        <fullName evidence="2">YqhG family protein</fullName>
    </submittedName>
</protein>
<proteinExistence type="predicted"/>
<feature type="region of interest" description="Disordered" evidence="1">
    <location>
        <begin position="166"/>
        <end position="201"/>
    </location>
</feature>
<dbReference type="Proteomes" id="UP000830167">
    <property type="component" value="Chromosome"/>
</dbReference>
<evidence type="ECO:0000313" key="2">
    <source>
        <dbReference type="EMBL" id="UOF90131.1"/>
    </source>
</evidence>
<evidence type="ECO:0000256" key="1">
    <source>
        <dbReference type="SAM" id="MobiDB-lite"/>
    </source>
</evidence>
<sequence length="314" mass="36477">MNQAQIQGYCKRYFEAVGASIYREEPQYLQVELPRDVDKELIERPFFWKWAEAMGQHVEPTILHLIFSPDKKPQDAARLHYVGLGSQQLLKIFQSAKKRGRIVRLFETGKKSGSGSYIPYLIATIKISYLSDRRRDIFTCDAVEMQSGVILTDVWGHLAARTYQASPQAPTPCKHQNPLRPTGHAPTDRLKIGNGSNRDTKEHEEYAIESALDDVELWKMQCQSAWEDLKNDIAKRIHAEDHAWAEEAMEQLRQDKKQLDDYYEGLLQKAKEDEMQAYLAERETRLAELAWRRQPRIRIEPFSIGLFFLRTPLL</sequence>
<evidence type="ECO:0000313" key="3">
    <source>
        <dbReference type="Proteomes" id="UP000830167"/>
    </source>
</evidence>
<dbReference type="RefSeq" id="WP_347436822.1">
    <property type="nucleotide sequence ID" value="NZ_CP089291.1"/>
</dbReference>
<dbReference type="InterPro" id="IPR024562">
    <property type="entry name" value="YqhG"/>
</dbReference>
<dbReference type="EMBL" id="CP089291">
    <property type="protein sequence ID" value="UOF90131.1"/>
    <property type="molecule type" value="Genomic_DNA"/>
</dbReference>
<gene>
    <name evidence="2" type="ORF">LSG31_20070</name>
</gene>
<organism evidence="2 3">
    <name type="scientific">Fodinisporobacter ferrooxydans</name>
    <dbReference type="NCBI Taxonomy" id="2901836"/>
    <lineage>
        <taxon>Bacteria</taxon>
        <taxon>Bacillati</taxon>
        <taxon>Bacillota</taxon>
        <taxon>Bacilli</taxon>
        <taxon>Bacillales</taxon>
        <taxon>Alicyclobacillaceae</taxon>
        <taxon>Fodinisporobacter</taxon>
    </lineage>
</organism>
<name>A0ABY4CHX9_9BACL</name>
<accession>A0ABY4CHX9</accession>
<keyword evidence="3" id="KW-1185">Reference proteome</keyword>